<gene>
    <name evidence="3" type="ORF">WAX74_09520</name>
</gene>
<evidence type="ECO:0000313" key="4">
    <source>
        <dbReference type="Proteomes" id="UP001364890"/>
    </source>
</evidence>
<dbReference type="CDD" id="cd01948">
    <property type="entry name" value="EAL"/>
    <property type="match status" value="1"/>
</dbReference>
<protein>
    <submittedName>
        <fullName evidence="3">Bifunctional diguanylate cyclase/phosphodiesterase</fullName>
    </submittedName>
</protein>
<sequence length="476" mass="55262">MLYNDKISDLFYFYNQYSILITINWKVQVAGQIILVLMGSILIYSLLNMRVKHRANYYDALTKLPNRRFFEKKIKKTDVPQCLAIWHMHNFEHVNRERDYQFGDKVITQLTALLKEFETTEIKLYRLDGHRFAFHSNHLDGVNHLHRTMEKVAENLQKPFVIEGYEMYLPAVCAISKAYDLDETINIFTNAIAVLNFPSIEYNYEIIHYDSAIHTYVFELEIEEDVIQAIKNEELFIVYQPKVNGITNAVVGVETLLRWNHPTHGFLSPAIFIPILERNNRIVHVTDWIIERVCQQIADWKRDGITFKQVAINIPGQYVTSSLLLDVLKRNLRKYKLEPLELELEITETSFVENMENAIKAVSTLRKEGFSVALDDFGTGVSSLSYLKKMPISTMKIDKSFIDGIPESKKDSSIMKAIIDLGHSLNLAIVFEGVETEEQVKFLTTTCEKPIIQGYYFARPMKANELVQWQKEFCSS</sequence>
<dbReference type="Gene3D" id="3.30.70.270">
    <property type="match status" value="1"/>
</dbReference>
<dbReference type="InterPro" id="IPR001633">
    <property type="entry name" value="EAL_dom"/>
</dbReference>
<dbReference type="RefSeq" id="WP_336497430.1">
    <property type="nucleotide sequence ID" value="NZ_JBAWSY010000005.1"/>
</dbReference>
<dbReference type="Pfam" id="PF00990">
    <property type="entry name" value="GGDEF"/>
    <property type="match status" value="1"/>
</dbReference>
<dbReference type="SUPFAM" id="SSF55073">
    <property type="entry name" value="Nucleotide cyclase"/>
    <property type="match status" value="1"/>
</dbReference>
<keyword evidence="1" id="KW-0812">Transmembrane</keyword>
<name>A0ABU8F4K7_9BACI</name>
<evidence type="ECO:0000313" key="3">
    <source>
        <dbReference type="EMBL" id="MEI4769880.1"/>
    </source>
</evidence>
<dbReference type="InterPro" id="IPR029787">
    <property type="entry name" value="Nucleotide_cyclase"/>
</dbReference>
<dbReference type="Pfam" id="PF00563">
    <property type="entry name" value="EAL"/>
    <property type="match status" value="1"/>
</dbReference>
<evidence type="ECO:0000259" key="2">
    <source>
        <dbReference type="PROSITE" id="PS50883"/>
    </source>
</evidence>
<dbReference type="Gene3D" id="3.20.20.450">
    <property type="entry name" value="EAL domain"/>
    <property type="match status" value="1"/>
</dbReference>
<feature type="transmembrane region" description="Helical" evidence="1">
    <location>
        <begin position="29"/>
        <end position="47"/>
    </location>
</feature>
<dbReference type="InterPro" id="IPR043128">
    <property type="entry name" value="Rev_trsase/Diguanyl_cyclase"/>
</dbReference>
<dbReference type="SMART" id="SM00052">
    <property type="entry name" value="EAL"/>
    <property type="match status" value="1"/>
</dbReference>
<dbReference type="InterPro" id="IPR000160">
    <property type="entry name" value="GGDEF_dom"/>
</dbReference>
<dbReference type="SMART" id="SM00267">
    <property type="entry name" value="GGDEF"/>
    <property type="match status" value="1"/>
</dbReference>
<dbReference type="SUPFAM" id="SSF141868">
    <property type="entry name" value="EAL domain-like"/>
    <property type="match status" value="1"/>
</dbReference>
<dbReference type="InterPro" id="IPR035919">
    <property type="entry name" value="EAL_sf"/>
</dbReference>
<dbReference type="InterPro" id="IPR050706">
    <property type="entry name" value="Cyclic-di-GMP_PDE-like"/>
</dbReference>
<reference evidence="3 4" key="1">
    <citation type="submission" date="2024-01" db="EMBL/GenBank/DDBJ databases">
        <title>Seven novel Bacillus-like species.</title>
        <authorList>
            <person name="Liu G."/>
        </authorList>
    </citation>
    <scope>NUCLEOTIDE SEQUENCE [LARGE SCALE GENOMIC DNA]</scope>
    <source>
        <strain evidence="3 4">FJAT-51614</strain>
    </source>
</reference>
<organism evidence="3 4">
    <name type="scientific">Psychrobacillus mangrovi</name>
    <dbReference type="NCBI Taxonomy" id="3117745"/>
    <lineage>
        <taxon>Bacteria</taxon>
        <taxon>Bacillati</taxon>
        <taxon>Bacillota</taxon>
        <taxon>Bacilli</taxon>
        <taxon>Bacillales</taxon>
        <taxon>Bacillaceae</taxon>
        <taxon>Psychrobacillus</taxon>
    </lineage>
</organism>
<keyword evidence="1" id="KW-1133">Transmembrane helix</keyword>
<feature type="domain" description="EAL" evidence="2">
    <location>
        <begin position="219"/>
        <end position="474"/>
    </location>
</feature>
<dbReference type="PANTHER" id="PTHR33121:SF79">
    <property type="entry name" value="CYCLIC DI-GMP PHOSPHODIESTERASE PDED-RELATED"/>
    <property type="match status" value="1"/>
</dbReference>
<proteinExistence type="predicted"/>
<comment type="caution">
    <text evidence="3">The sequence shown here is derived from an EMBL/GenBank/DDBJ whole genome shotgun (WGS) entry which is preliminary data.</text>
</comment>
<keyword evidence="4" id="KW-1185">Reference proteome</keyword>
<dbReference type="PROSITE" id="PS50883">
    <property type="entry name" value="EAL"/>
    <property type="match status" value="1"/>
</dbReference>
<dbReference type="EMBL" id="JBAWSY010000005">
    <property type="protein sequence ID" value="MEI4769880.1"/>
    <property type="molecule type" value="Genomic_DNA"/>
</dbReference>
<dbReference type="PANTHER" id="PTHR33121">
    <property type="entry name" value="CYCLIC DI-GMP PHOSPHODIESTERASE PDEF"/>
    <property type="match status" value="1"/>
</dbReference>
<accession>A0ABU8F4K7</accession>
<keyword evidence="1" id="KW-0472">Membrane</keyword>
<evidence type="ECO:0000256" key="1">
    <source>
        <dbReference type="SAM" id="Phobius"/>
    </source>
</evidence>
<dbReference type="Proteomes" id="UP001364890">
    <property type="component" value="Unassembled WGS sequence"/>
</dbReference>